<dbReference type="AlphaFoldDB" id="A0A6G1SIT1"/>
<dbReference type="InterPro" id="IPR000857">
    <property type="entry name" value="MyTH4_dom"/>
</dbReference>
<dbReference type="GO" id="GO:0071944">
    <property type="term" value="C:cell periphery"/>
    <property type="evidence" value="ECO:0007669"/>
    <property type="project" value="UniProtKB-ARBA"/>
</dbReference>
<evidence type="ECO:0000259" key="6">
    <source>
        <dbReference type="PROSITE" id="PS50057"/>
    </source>
</evidence>
<dbReference type="EMBL" id="GGYP01005111">
    <property type="protein sequence ID" value="MDE49882.1"/>
    <property type="molecule type" value="Transcribed_RNA"/>
</dbReference>
<dbReference type="InterPro" id="IPR011993">
    <property type="entry name" value="PH-like_dom_sf"/>
</dbReference>
<evidence type="ECO:0000259" key="7">
    <source>
        <dbReference type="PROSITE" id="PS51016"/>
    </source>
</evidence>
<dbReference type="GO" id="GO:0005856">
    <property type="term" value="C:cytoskeleton"/>
    <property type="evidence" value="ECO:0007669"/>
    <property type="project" value="InterPro"/>
</dbReference>
<dbReference type="SMART" id="SM00233">
    <property type="entry name" value="PH"/>
    <property type="match status" value="2"/>
</dbReference>
<gene>
    <name evidence="8" type="ORF">g.16116</name>
</gene>
<evidence type="ECO:0000256" key="3">
    <source>
        <dbReference type="SAM" id="Coils"/>
    </source>
</evidence>
<feature type="region of interest" description="Disordered" evidence="4">
    <location>
        <begin position="324"/>
        <end position="366"/>
    </location>
</feature>
<feature type="compositionally biased region" description="Low complexity" evidence="4">
    <location>
        <begin position="414"/>
        <end position="426"/>
    </location>
</feature>
<feature type="region of interest" description="Disordered" evidence="4">
    <location>
        <begin position="909"/>
        <end position="956"/>
    </location>
</feature>
<keyword evidence="2 3" id="KW-0175">Coiled coil</keyword>
<protein>
    <submittedName>
        <fullName evidence="8">Uncharacterized protein CG42248</fullName>
    </submittedName>
</protein>
<feature type="region of interest" description="Disordered" evidence="4">
    <location>
        <begin position="465"/>
        <end position="487"/>
    </location>
</feature>
<dbReference type="Pfam" id="PF00169">
    <property type="entry name" value="PH"/>
    <property type="match status" value="1"/>
</dbReference>
<dbReference type="InterPro" id="IPR014352">
    <property type="entry name" value="FERM/acyl-CoA-bd_prot_sf"/>
</dbReference>
<dbReference type="PROSITE" id="PS50057">
    <property type="entry name" value="FERM_3"/>
    <property type="match status" value="1"/>
</dbReference>
<dbReference type="InterPro" id="IPR038185">
    <property type="entry name" value="MyTH4_dom_sf"/>
</dbReference>
<dbReference type="GO" id="GO:0009887">
    <property type="term" value="P:animal organ morphogenesis"/>
    <property type="evidence" value="ECO:0007669"/>
    <property type="project" value="UniProtKB-ARBA"/>
</dbReference>
<feature type="compositionally biased region" description="Low complexity" evidence="4">
    <location>
        <begin position="159"/>
        <end position="168"/>
    </location>
</feature>
<dbReference type="SUPFAM" id="SSF47031">
    <property type="entry name" value="Second domain of FERM"/>
    <property type="match status" value="1"/>
</dbReference>
<dbReference type="InterPro" id="IPR019749">
    <property type="entry name" value="Band_41_domain"/>
</dbReference>
<dbReference type="Gene3D" id="1.20.80.10">
    <property type="match status" value="1"/>
</dbReference>
<feature type="coiled-coil region" evidence="3">
    <location>
        <begin position="28"/>
        <end position="98"/>
    </location>
</feature>
<dbReference type="Pfam" id="PF00784">
    <property type="entry name" value="MyTH4"/>
    <property type="match status" value="1"/>
</dbReference>
<reference evidence="8" key="1">
    <citation type="submission" date="2018-10" db="EMBL/GenBank/DDBJ databases">
        <title>Transcriptome assembly of Aceria tosichella (Wheat curl mite) Type 2.</title>
        <authorList>
            <person name="Scully E.D."/>
            <person name="Geib S.M."/>
            <person name="Palmer N.A."/>
            <person name="Gupta A.K."/>
            <person name="Sarath G."/>
            <person name="Tatineni S."/>
        </authorList>
    </citation>
    <scope>NUCLEOTIDE SEQUENCE</scope>
    <source>
        <strain evidence="8">LincolnNE</strain>
    </source>
</reference>
<feature type="compositionally biased region" description="Polar residues" evidence="4">
    <location>
        <begin position="324"/>
        <end position="335"/>
    </location>
</feature>
<proteinExistence type="predicted"/>
<dbReference type="CDD" id="cd14473">
    <property type="entry name" value="FERM_B-lobe"/>
    <property type="match status" value="1"/>
</dbReference>
<evidence type="ECO:0000256" key="2">
    <source>
        <dbReference type="ARBA" id="ARBA00023054"/>
    </source>
</evidence>
<feature type="region of interest" description="Disordered" evidence="4">
    <location>
        <begin position="153"/>
        <end position="174"/>
    </location>
</feature>
<feature type="compositionally biased region" description="Polar residues" evidence="4">
    <location>
        <begin position="391"/>
        <end position="413"/>
    </location>
</feature>
<dbReference type="Gene3D" id="2.30.29.30">
    <property type="entry name" value="Pleckstrin-homology domain (PH domain)/Phosphotyrosine-binding domain (PTB)"/>
    <property type="match status" value="1"/>
</dbReference>
<dbReference type="Pfam" id="PF00373">
    <property type="entry name" value="FERM_M"/>
    <property type="match status" value="1"/>
</dbReference>
<feature type="compositionally biased region" description="Polar residues" evidence="4">
    <location>
        <begin position="935"/>
        <end position="956"/>
    </location>
</feature>
<dbReference type="SMART" id="SM00139">
    <property type="entry name" value="MyTH4"/>
    <property type="match status" value="1"/>
</dbReference>
<accession>A0A6G1SIT1</accession>
<dbReference type="SMART" id="SM00295">
    <property type="entry name" value="B41"/>
    <property type="match status" value="1"/>
</dbReference>
<dbReference type="InterPro" id="IPR019748">
    <property type="entry name" value="FERM_central"/>
</dbReference>
<evidence type="ECO:0000256" key="4">
    <source>
        <dbReference type="SAM" id="MobiDB-lite"/>
    </source>
</evidence>
<feature type="compositionally biased region" description="Basic and acidic residues" evidence="4">
    <location>
        <begin position="337"/>
        <end position="351"/>
    </location>
</feature>
<sequence length="1256" mass="142273">MATATTSPTTTVDRDLDNLDRNSLIDMLIERDKRIQELERLLEDQKRLRLQDSSQVEEKAAKIKEWVTNKLKELENQNKRLREQNKKQKEAVESLNIKLATLTPVSSPRKRNTCNNSGSLDKVQYIEHNYVPSSPIDTIDVNQSLKTRRPQLKNSHLIQQQQSCVSSSSEEDGQNLRIDLKPSRSYHHQQQQTNDNFNNHINSVDTGVSLISIGDHSKPISNDQVCGEQRKQQDSPLYDSVNIETFATSCDRQQTIIANHSKSSSNIKINGQPPHRAQDVEENHYDLSHYQAEPSPPPPPLHQFDRWERELYDLAEQTFSSLMQNSSELDSQPVTLNDRRLNSRDSPRENNPEFGTPTRKSSSSLRNDIISVIKPSFTTIDGDQVVDSEQFDSSAESNQVCNSESGLESLENQRNSSNDHSSRTSSLTNNQPGRGVNSSEPFTITSQNGKSHELIKQKSIDSQNLFSSPIRSRSGKDSMLRTQSVRRNPAPEKLYDFISADLVKRGYLVKHGALRSHNRWFVLKNFHLYSYKRESEETDKASPTMSLKLEPSFQIQITSQTNDGYPFKITYPGGGSSSKSLILNAESARSRDEWTEILTIAINMSDIEADKLGKHNSQHEGIVTVTRHGHTKRCHAVLVKHVVFFLKSPIDPTPVSYLSVKSARIREVMDNYGYDLEVEQDSSKQKSEEAVRDCSLAIYPRFSMNLDPVYLTFGSQQDTDEWFYHLSEASGLDQSSGTQYERVVVQITIDNSIFGRKNSSISLSDSLSRSCCPWAEHPVMVYSDRPISQPLTSLPNETLRVEAVEMFKSILLFTHVLIEPIAVDYHVCLLQNCLLRFLKHPELRNEFFAQLIKQSTYVVHRCSDRSKLSSISSSGSSSTTQRSSMSSLSPTVSECQFVTDLHMLDSECASRRPNYNNNNNKCESTSSVSHHHSKINQNDLSSSSQPNSDMADTANPPTQSELLQVMQILALAVSLNLPKGRLRWWLTYHLRKFANPTTSIGKYALFTLKAIERTSANGGRDNAPARTEILGILLRNPYDHSTPHSLPVSFADGSYLLVGADGSTTIEEFMTSMSKSIQIRPSPLSDFYLFADDPGNTMDLHILEPQRKVLDVVGWWEQSFKQSNIGRQQNTRVIKLLCKKRLLLNTEDGETDQERLFIVHQVNQEICSNKIPLSDVLAVELAAIMTQLTFGDFERSAEDQNSKQRIRDHIQDSFLPRKTDLVDKVLNNWPKLSGKNRAQCVRVYLNCIRRLKLSEP</sequence>
<dbReference type="GO" id="GO:0048731">
    <property type="term" value="P:system development"/>
    <property type="evidence" value="ECO:0007669"/>
    <property type="project" value="UniProtKB-ARBA"/>
</dbReference>
<feature type="domain" description="FERM" evidence="6">
    <location>
        <begin position="1044"/>
        <end position="1256"/>
    </location>
</feature>
<dbReference type="InterPro" id="IPR000299">
    <property type="entry name" value="FERM_domain"/>
</dbReference>
<dbReference type="Gene3D" id="3.10.20.90">
    <property type="entry name" value="Phosphatidylinositol 3-kinase Catalytic Subunit, Chain A, domain 1"/>
    <property type="match status" value="1"/>
</dbReference>
<name>A0A6G1SIT1_9ACAR</name>
<feature type="domain" description="MyTH4" evidence="7">
    <location>
        <begin position="782"/>
        <end position="1033"/>
    </location>
</feature>
<dbReference type="SUPFAM" id="SSF50729">
    <property type="entry name" value="PH domain-like"/>
    <property type="match status" value="2"/>
</dbReference>
<keyword evidence="1" id="KW-0677">Repeat</keyword>
<dbReference type="PROSITE" id="PS51016">
    <property type="entry name" value="MYTH4"/>
    <property type="match status" value="1"/>
</dbReference>
<dbReference type="InterPro" id="IPR001849">
    <property type="entry name" value="PH_domain"/>
</dbReference>
<dbReference type="Gene3D" id="1.25.40.530">
    <property type="entry name" value="MyTH4 domain"/>
    <property type="match status" value="1"/>
</dbReference>
<feature type="domain" description="PH" evidence="5">
    <location>
        <begin position="501"/>
        <end position="603"/>
    </location>
</feature>
<dbReference type="PANTHER" id="PTHR22903:SF8">
    <property type="entry name" value="MAX-1A"/>
    <property type="match status" value="1"/>
</dbReference>
<feature type="region of interest" description="Disordered" evidence="4">
    <location>
        <begin position="867"/>
        <end position="887"/>
    </location>
</feature>
<organism evidence="8">
    <name type="scientific">Aceria tosichella</name>
    <name type="common">wheat curl mite</name>
    <dbReference type="NCBI Taxonomy" id="561515"/>
    <lineage>
        <taxon>Eukaryota</taxon>
        <taxon>Metazoa</taxon>
        <taxon>Ecdysozoa</taxon>
        <taxon>Arthropoda</taxon>
        <taxon>Chelicerata</taxon>
        <taxon>Arachnida</taxon>
        <taxon>Acari</taxon>
        <taxon>Acariformes</taxon>
        <taxon>Trombidiformes</taxon>
        <taxon>Prostigmata</taxon>
        <taxon>Eupodina</taxon>
        <taxon>Eriophyoidea</taxon>
        <taxon>Eriophyidae</taxon>
        <taxon>Eriophyinae</taxon>
        <taxon>Aceriini</taxon>
        <taxon>Aceria</taxon>
    </lineage>
</organism>
<dbReference type="PROSITE" id="PS50003">
    <property type="entry name" value="PH_DOMAIN"/>
    <property type="match status" value="1"/>
</dbReference>
<feature type="compositionally biased region" description="Low complexity" evidence="4">
    <location>
        <begin position="868"/>
        <end position="887"/>
    </location>
</feature>
<dbReference type="InterPro" id="IPR035963">
    <property type="entry name" value="FERM_2"/>
</dbReference>
<dbReference type="CDD" id="cd00821">
    <property type="entry name" value="PH"/>
    <property type="match status" value="1"/>
</dbReference>
<evidence type="ECO:0000259" key="5">
    <source>
        <dbReference type="PROSITE" id="PS50003"/>
    </source>
</evidence>
<feature type="region of interest" description="Disordered" evidence="4">
    <location>
        <begin position="389"/>
        <end position="450"/>
    </location>
</feature>
<evidence type="ECO:0000313" key="8">
    <source>
        <dbReference type="EMBL" id="MDE49882.1"/>
    </source>
</evidence>
<feature type="compositionally biased region" description="Polar residues" evidence="4">
    <location>
        <begin position="427"/>
        <end position="449"/>
    </location>
</feature>
<evidence type="ECO:0000256" key="1">
    <source>
        <dbReference type="ARBA" id="ARBA00022737"/>
    </source>
</evidence>
<dbReference type="PANTHER" id="PTHR22903">
    <property type="entry name" value="PLEKHH PROTEIN"/>
    <property type="match status" value="1"/>
</dbReference>